<sequence length="397" mass="43280">MSGRVPLRPLSVVEEDDEVLVGDPATGTFVTMPAVGGVVISALLRGATEEEAAAEAEAFAGEPVDMPSFVATLAELGFVDDRPDVERRAVRTAPIQMRRWMAGVSQRAARPFFGPVAWTCYTVLALFCLAVFAASPSLFPSPARDAFLLDDVGLSALLLVPFVLVSTALHEGGHWLAARAIGVESRFGMDRRMMLPVLETDLSQIWTVPRRRRYGPLLGGTAVDVVLLSLLLGARLLIRQGTWSPDPLVDATLSTWVFVKLAGLLWQCMVFLRTDLYGVLVNALGCRDLWRVKTLMLRRAFGRLTPAQAAELDSAAPADVRAGRWFRWLWLAGFAGVLAWSVFFVAPVVVTVLVWAAGGLLLGPLSSRFWYALLCAVLLLGPYLLAASLAVREYTRR</sequence>
<protein>
    <submittedName>
        <fullName evidence="2">Uncharacterized protein</fullName>
    </submittedName>
</protein>
<dbReference type="AlphaFoldDB" id="A0A243RSY5"/>
<keyword evidence="1" id="KW-0812">Transmembrane</keyword>
<evidence type="ECO:0000256" key="1">
    <source>
        <dbReference type="SAM" id="Phobius"/>
    </source>
</evidence>
<feature type="transmembrane region" description="Helical" evidence="1">
    <location>
        <begin position="253"/>
        <end position="272"/>
    </location>
</feature>
<name>A0A243RSY5_9ACTN</name>
<gene>
    <name evidence="2" type="ORF">CA984_08635</name>
</gene>
<accession>A0A243RSY5</accession>
<keyword evidence="3" id="KW-1185">Reference proteome</keyword>
<feature type="transmembrane region" description="Helical" evidence="1">
    <location>
        <begin position="152"/>
        <end position="169"/>
    </location>
</feature>
<evidence type="ECO:0000313" key="2">
    <source>
        <dbReference type="EMBL" id="OUC97999.1"/>
    </source>
</evidence>
<proteinExistence type="predicted"/>
<reference evidence="2 3" key="1">
    <citation type="submission" date="2017-05" db="EMBL/GenBank/DDBJ databases">
        <title>Biotechnological potential of actinobacteria isolated from South African environments.</title>
        <authorList>
            <person name="Le Roes-Hill M."/>
            <person name="Prins A."/>
            <person name="Durrell K.A."/>
        </authorList>
    </citation>
    <scope>NUCLEOTIDE SEQUENCE [LARGE SCALE GENOMIC DNA]</scope>
    <source>
        <strain evidence="2">M26</strain>
    </source>
</reference>
<dbReference type="Proteomes" id="UP000194761">
    <property type="component" value="Unassembled WGS sequence"/>
</dbReference>
<comment type="caution">
    <text evidence="2">The sequence shown here is derived from an EMBL/GenBank/DDBJ whole genome shotgun (WGS) entry which is preliminary data.</text>
</comment>
<keyword evidence="1" id="KW-1133">Transmembrane helix</keyword>
<feature type="transmembrane region" description="Helical" evidence="1">
    <location>
        <begin position="217"/>
        <end position="238"/>
    </location>
</feature>
<feature type="transmembrane region" description="Helical" evidence="1">
    <location>
        <begin position="369"/>
        <end position="391"/>
    </location>
</feature>
<dbReference type="EMBL" id="NGFP01000027">
    <property type="protein sequence ID" value="OUC97999.1"/>
    <property type="molecule type" value="Genomic_DNA"/>
</dbReference>
<keyword evidence="1" id="KW-0472">Membrane</keyword>
<dbReference type="RefSeq" id="WP_086570064.1">
    <property type="nucleotide sequence ID" value="NZ_NGFP01000027.1"/>
</dbReference>
<feature type="transmembrane region" description="Helical" evidence="1">
    <location>
        <begin position="108"/>
        <end position="132"/>
    </location>
</feature>
<organism evidence="2 3">
    <name type="scientific">Streptosporangium minutum</name>
    <dbReference type="NCBI Taxonomy" id="569862"/>
    <lineage>
        <taxon>Bacteria</taxon>
        <taxon>Bacillati</taxon>
        <taxon>Actinomycetota</taxon>
        <taxon>Actinomycetes</taxon>
        <taxon>Streptosporangiales</taxon>
        <taxon>Streptosporangiaceae</taxon>
        <taxon>Streptosporangium</taxon>
    </lineage>
</organism>
<evidence type="ECO:0000313" key="3">
    <source>
        <dbReference type="Proteomes" id="UP000194761"/>
    </source>
</evidence>
<feature type="transmembrane region" description="Helical" evidence="1">
    <location>
        <begin position="328"/>
        <end position="357"/>
    </location>
</feature>